<evidence type="ECO:0000313" key="4">
    <source>
        <dbReference type="Proteomes" id="UP000501812"/>
    </source>
</evidence>
<dbReference type="AlphaFoldDB" id="A0A858RRS3"/>
<evidence type="ECO:0000256" key="1">
    <source>
        <dbReference type="ARBA" id="ARBA00006865"/>
    </source>
</evidence>
<dbReference type="InterPro" id="IPR000757">
    <property type="entry name" value="Beta-glucanase-like"/>
</dbReference>
<keyword evidence="4" id="KW-1185">Reference proteome</keyword>
<organism evidence="3 4">
    <name type="scientific">Luteolibacter luteus</name>
    <dbReference type="NCBI Taxonomy" id="2728835"/>
    <lineage>
        <taxon>Bacteria</taxon>
        <taxon>Pseudomonadati</taxon>
        <taxon>Verrucomicrobiota</taxon>
        <taxon>Verrucomicrobiia</taxon>
        <taxon>Verrucomicrobiales</taxon>
        <taxon>Verrucomicrobiaceae</taxon>
        <taxon>Luteolibacter</taxon>
    </lineage>
</organism>
<proteinExistence type="inferred from homology"/>
<reference evidence="3 4" key="1">
    <citation type="submission" date="2020-04" db="EMBL/GenBank/DDBJ databases">
        <title>Luteolibacter sp. G-1-1-1 isolated from soil.</title>
        <authorList>
            <person name="Dahal R.H."/>
        </authorList>
    </citation>
    <scope>NUCLEOTIDE SEQUENCE [LARGE SCALE GENOMIC DNA]</scope>
    <source>
        <strain evidence="3 4">G-1-1-1</strain>
    </source>
</reference>
<sequence length="272" mass="31829">MSLPGLLRAEEEAVQPPRDPAYQLVWADEFEGDGPVDETKWRFEEGFVRNHELQWYQKDNASRKNGLLVIEGRREKVKNPRFEEGSRDWKKQRWEADYTSSSITTMGKHDWTFGRFEVRARFTPLSGLWPAIWTTGRGRWPHAGEIDILEYYSGRIYANFCWAGKHGRDLWNTGSHSIGRFVTDDSWKDRFHLWVLEWDEEKMTVWLDGEVLNTQLMKHVKNQDGPAINPFLGPQAFRLNMAIGGPQGGDPSKTEFPQRYEVDYVRIYQKDG</sequence>
<dbReference type="Gene3D" id="2.60.120.200">
    <property type="match status" value="1"/>
</dbReference>
<dbReference type="EMBL" id="CP051774">
    <property type="protein sequence ID" value="QJE99254.1"/>
    <property type="molecule type" value="Genomic_DNA"/>
</dbReference>
<evidence type="ECO:0000259" key="2">
    <source>
        <dbReference type="PROSITE" id="PS51762"/>
    </source>
</evidence>
<gene>
    <name evidence="3" type="ORF">HHL09_11860</name>
</gene>
<name>A0A858RRS3_9BACT</name>
<dbReference type="PANTHER" id="PTHR10963">
    <property type="entry name" value="GLYCOSYL HYDROLASE-RELATED"/>
    <property type="match status" value="1"/>
</dbReference>
<dbReference type="Proteomes" id="UP000501812">
    <property type="component" value="Chromosome"/>
</dbReference>
<dbReference type="GO" id="GO:0005975">
    <property type="term" value="P:carbohydrate metabolic process"/>
    <property type="evidence" value="ECO:0007669"/>
    <property type="project" value="InterPro"/>
</dbReference>
<feature type="domain" description="GH16" evidence="2">
    <location>
        <begin position="1"/>
        <end position="272"/>
    </location>
</feature>
<dbReference type="SUPFAM" id="SSF49899">
    <property type="entry name" value="Concanavalin A-like lectins/glucanases"/>
    <property type="match status" value="1"/>
</dbReference>
<dbReference type="GO" id="GO:0004553">
    <property type="term" value="F:hydrolase activity, hydrolyzing O-glycosyl compounds"/>
    <property type="evidence" value="ECO:0007669"/>
    <property type="project" value="InterPro"/>
</dbReference>
<dbReference type="KEGG" id="luo:HHL09_11860"/>
<evidence type="ECO:0000313" key="3">
    <source>
        <dbReference type="EMBL" id="QJE99254.1"/>
    </source>
</evidence>
<dbReference type="InterPro" id="IPR050546">
    <property type="entry name" value="Glycosyl_Hydrlase_16"/>
</dbReference>
<accession>A0A858RRS3</accession>
<protein>
    <submittedName>
        <fullName evidence="3">Glycoside hydrolase family 16 protein</fullName>
    </submittedName>
</protein>
<dbReference type="InterPro" id="IPR013320">
    <property type="entry name" value="ConA-like_dom_sf"/>
</dbReference>
<dbReference type="PROSITE" id="PS51762">
    <property type="entry name" value="GH16_2"/>
    <property type="match status" value="1"/>
</dbReference>
<keyword evidence="3" id="KW-0378">Hydrolase</keyword>
<dbReference type="Pfam" id="PF00722">
    <property type="entry name" value="Glyco_hydro_16"/>
    <property type="match status" value="1"/>
</dbReference>
<comment type="similarity">
    <text evidence="1">Belongs to the glycosyl hydrolase 16 family.</text>
</comment>
<dbReference type="PANTHER" id="PTHR10963:SF55">
    <property type="entry name" value="GLYCOSIDE HYDROLASE FAMILY 16 PROTEIN"/>
    <property type="match status" value="1"/>
</dbReference>
<dbReference type="CDD" id="cd08023">
    <property type="entry name" value="GH16_laminarinase_like"/>
    <property type="match status" value="1"/>
</dbReference>